<proteinExistence type="predicted"/>
<dbReference type="EMBL" id="VSSQ01069713">
    <property type="protein sequence ID" value="MPN21684.1"/>
    <property type="molecule type" value="Genomic_DNA"/>
</dbReference>
<dbReference type="AlphaFoldDB" id="A0A645GCE8"/>
<evidence type="ECO:0000313" key="1">
    <source>
        <dbReference type="EMBL" id="MPN21684.1"/>
    </source>
</evidence>
<reference evidence="1" key="1">
    <citation type="submission" date="2019-08" db="EMBL/GenBank/DDBJ databases">
        <authorList>
            <person name="Kucharzyk K."/>
            <person name="Murdoch R.W."/>
            <person name="Higgins S."/>
            <person name="Loffler F."/>
        </authorList>
    </citation>
    <scope>NUCLEOTIDE SEQUENCE</scope>
</reference>
<organism evidence="1">
    <name type="scientific">bioreactor metagenome</name>
    <dbReference type="NCBI Taxonomy" id="1076179"/>
    <lineage>
        <taxon>unclassified sequences</taxon>
        <taxon>metagenomes</taxon>
        <taxon>ecological metagenomes</taxon>
    </lineage>
</organism>
<name>A0A645GCE8_9ZZZZ</name>
<sequence>MKAEIFQNMIDRINAGETLILATAWKATKITQRDMLAWEKTNRPLLKNSKTEDGFWVASGNRYDYCQPGGMVAYFESEKKNLLTYY</sequence>
<protein>
    <submittedName>
        <fullName evidence="1">Uncharacterized protein</fullName>
    </submittedName>
</protein>
<gene>
    <name evidence="1" type="ORF">SDC9_169064</name>
</gene>
<accession>A0A645GCE8</accession>
<comment type="caution">
    <text evidence="1">The sequence shown here is derived from an EMBL/GenBank/DDBJ whole genome shotgun (WGS) entry which is preliminary data.</text>
</comment>